<feature type="chain" id="PRO_5045683113" evidence="1">
    <location>
        <begin position="28"/>
        <end position="220"/>
    </location>
</feature>
<keyword evidence="4" id="KW-1185">Reference proteome</keyword>
<proteinExistence type="predicted"/>
<dbReference type="InterPro" id="IPR036514">
    <property type="entry name" value="SGNH_hydro_sf"/>
</dbReference>
<name>A0ABT6KZU7_9MYCO</name>
<feature type="domain" description="SGNH hydrolase-type esterase" evidence="2">
    <location>
        <begin position="47"/>
        <end position="203"/>
    </location>
</feature>
<keyword evidence="1" id="KW-0732">Signal</keyword>
<evidence type="ECO:0000313" key="4">
    <source>
        <dbReference type="Proteomes" id="UP001160130"/>
    </source>
</evidence>
<gene>
    <name evidence="3" type="ORF">M2272_002857</name>
</gene>
<feature type="signal peptide" evidence="1">
    <location>
        <begin position="1"/>
        <end position="27"/>
    </location>
</feature>
<dbReference type="RefSeq" id="WP_280832847.1">
    <property type="nucleotide sequence ID" value="NZ_JARXVE010000004.1"/>
</dbReference>
<comment type="caution">
    <text evidence="3">The sequence shown here is derived from an EMBL/GenBank/DDBJ whole genome shotgun (WGS) entry which is preliminary data.</text>
</comment>
<dbReference type="EMBL" id="JARXVE010000004">
    <property type="protein sequence ID" value="MDH6196214.1"/>
    <property type="molecule type" value="Genomic_DNA"/>
</dbReference>
<sequence>MNWIGGNVRHAVRVLVGLLLVGQVAAAATLTGTPAAPPQAPLRIAVVGDQNTAGIKNRVVWPTLMAARTGWSVSNFALPEAGFAADGMGGQTFSFQVDRAQAGHPQVILLATGTADASVLEMEAVTVGATDAINKIIRGGEQAAVVGPFWYEAPVPDSVRRVNDAVAKVATEAGVPFFDALDPPLLTPDLMHPDFTGPSDEGQSVTADKIAAWLRTQVVR</sequence>
<evidence type="ECO:0000256" key="1">
    <source>
        <dbReference type="SAM" id="SignalP"/>
    </source>
</evidence>
<organism evidence="3 4">
    <name type="scientific">Mycolicibacterium frederiksbergense</name>
    <dbReference type="NCBI Taxonomy" id="117567"/>
    <lineage>
        <taxon>Bacteria</taxon>
        <taxon>Bacillati</taxon>
        <taxon>Actinomycetota</taxon>
        <taxon>Actinomycetes</taxon>
        <taxon>Mycobacteriales</taxon>
        <taxon>Mycobacteriaceae</taxon>
        <taxon>Mycolicibacterium</taxon>
    </lineage>
</organism>
<accession>A0ABT6KZU7</accession>
<protein>
    <submittedName>
        <fullName evidence="3">Lysophospholipase L1-like esterase</fullName>
    </submittedName>
</protein>
<dbReference type="Proteomes" id="UP001160130">
    <property type="component" value="Unassembled WGS sequence"/>
</dbReference>
<dbReference type="Gene3D" id="3.40.50.1110">
    <property type="entry name" value="SGNH hydrolase"/>
    <property type="match status" value="1"/>
</dbReference>
<dbReference type="Pfam" id="PF13472">
    <property type="entry name" value="Lipase_GDSL_2"/>
    <property type="match status" value="1"/>
</dbReference>
<evidence type="ECO:0000313" key="3">
    <source>
        <dbReference type="EMBL" id="MDH6196214.1"/>
    </source>
</evidence>
<dbReference type="InterPro" id="IPR013830">
    <property type="entry name" value="SGNH_hydro"/>
</dbReference>
<reference evidence="3 4" key="1">
    <citation type="submission" date="2023-04" db="EMBL/GenBank/DDBJ databases">
        <title>Forest soil microbial communities from Buena Vista Peninsula, Colon Province, Panama.</title>
        <authorList>
            <person name="Bouskill N."/>
        </authorList>
    </citation>
    <scope>NUCLEOTIDE SEQUENCE [LARGE SCALE GENOMIC DNA]</scope>
    <source>
        <strain evidence="3 4">AC80</strain>
    </source>
</reference>
<evidence type="ECO:0000259" key="2">
    <source>
        <dbReference type="Pfam" id="PF13472"/>
    </source>
</evidence>
<dbReference type="SUPFAM" id="SSF52266">
    <property type="entry name" value="SGNH hydrolase"/>
    <property type="match status" value="1"/>
</dbReference>